<accession>A0ABW4MWB5</accession>
<dbReference type="SUPFAM" id="SSF51445">
    <property type="entry name" value="(Trans)glycosidases"/>
    <property type="match status" value="1"/>
</dbReference>
<keyword evidence="13" id="KW-1185">Reference proteome</keyword>
<evidence type="ECO:0000313" key="12">
    <source>
        <dbReference type="EMBL" id="MFD1782277.1"/>
    </source>
</evidence>
<feature type="domain" description="GH10" evidence="11">
    <location>
        <begin position="35"/>
        <end position="343"/>
    </location>
</feature>
<reference evidence="13" key="1">
    <citation type="journal article" date="2019" name="Int. J. Syst. Evol. Microbiol.">
        <title>The Global Catalogue of Microorganisms (GCM) 10K type strain sequencing project: providing services to taxonomists for standard genome sequencing and annotation.</title>
        <authorList>
            <consortium name="The Broad Institute Genomics Platform"/>
            <consortium name="The Broad Institute Genome Sequencing Center for Infectious Disease"/>
            <person name="Wu L."/>
            <person name="Ma J."/>
        </authorList>
    </citation>
    <scope>NUCLEOTIDE SEQUENCE [LARGE SCALE GENOMIC DNA]</scope>
    <source>
        <strain evidence="13">DFY28</strain>
    </source>
</reference>
<evidence type="ECO:0000259" key="11">
    <source>
        <dbReference type="PROSITE" id="PS51760"/>
    </source>
</evidence>
<protein>
    <recommendedName>
        <fullName evidence="10">Beta-xylanase</fullName>
        <ecNumber evidence="10">3.2.1.8</ecNumber>
    </recommendedName>
</protein>
<name>A0ABW4MWB5_9CAUL</name>
<dbReference type="InterPro" id="IPR031158">
    <property type="entry name" value="GH10_AS"/>
</dbReference>
<comment type="similarity">
    <text evidence="2 10">Belongs to the glycosyl hydrolase 10 (cellulase F) family.</text>
</comment>
<proteinExistence type="inferred from homology"/>
<dbReference type="InterPro" id="IPR017853">
    <property type="entry name" value="GH"/>
</dbReference>
<dbReference type="PROSITE" id="PS51760">
    <property type="entry name" value="GH10_2"/>
    <property type="match status" value="1"/>
</dbReference>
<sequence>MSGLSRRTLIGAALALGACESRAQPAVPIELAPLRAAAPFPLGVCAQVSHIDDPEWARLAATHFSQLTPEWEMKMEYIVQPDGTFRFDRADRLAAFARTNRMRLYCTTLIWYAQRPEGFETLDEDRVSFGRAYDNYITAVVGRYRGQAVGWDVVNEAVAEDGEGWRQSLWASRLGDFDHMRRAFDVARAADPDAVLFLNDYNLESIPRKLDTFQRLVDRLLSAGVPVTGLGCQSHIDASLPPGAYTRTLEALARFGLPIHVSELDVSLVRAGRGPRLEERQAALYAEAMEAFMALPAHQRFAFTLWGLRDKDSWLKRENARDAPLLFDDFGQAKPAAAGLAQALGALKR</sequence>
<dbReference type="SMART" id="SM00633">
    <property type="entry name" value="Glyco_10"/>
    <property type="match status" value="1"/>
</dbReference>
<evidence type="ECO:0000256" key="7">
    <source>
        <dbReference type="ARBA" id="ARBA00023295"/>
    </source>
</evidence>
<evidence type="ECO:0000256" key="5">
    <source>
        <dbReference type="ARBA" id="ARBA00022801"/>
    </source>
</evidence>
<dbReference type="PRINTS" id="PR00134">
    <property type="entry name" value="GLHYDRLASE10"/>
</dbReference>
<keyword evidence="8 10" id="KW-0624">Polysaccharide degradation</keyword>
<dbReference type="InterPro" id="IPR001000">
    <property type="entry name" value="GH10_dom"/>
</dbReference>
<dbReference type="EMBL" id="JBHUEY010000001">
    <property type="protein sequence ID" value="MFD1782277.1"/>
    <property type="molecule type" value="Genomic_DNA"/>
</dbReference>
<evidence type="ECO:0000256" key="4">
    <source>
        <dbReference type="ARBA" id="ARBA00022729"/>
    </source>
</evidence>
<dbReference type="InterPro" id="IPR006311">
    <property type="entry name" value="TAT_signal"/>
</dbReference>
<evidence type="ECO:0000313" key="13">
    <source>
        <dbReference type="Proteomes" id="UP001597237"/>
    </source>
</evidence>
<evidence type="ECO:0000256" key="9">
    <source>
        <dbReference type="PROSITE-ProRule" id="PRU10061"/>
    </source>
</evidence>
<evidence type="ECO:0000256" key="6">
    <source>
        <dbReference type="ARBA" id="ARBA00023277"/>
    </source>
</evidence>
<dbReference type="RefSeq" id="WP_377280663.1">
    <property type="nucleotide sequence ID" value="NZ_JBHRSI010000001.1"/>
</dbReference>
<dbReference type="PROSITE" id="PS00591">
    <property type="entry name" value="GH10_1"/>
    <property type="match status" value="1"/>
</dbReference>
<dbReference type="InterPro" id="IPR044846">
    <property type="entry name" value="GH10"/>
</dbReference>
<evidence type="ECO:0000256" key="2">
    <source>
        <dbReference type="ARBA" id="ARBA00007495"/>
    </source>
</evidence>
<dbReference type="PANTHER" id="PTHR31490:SF88">
    <property type="entry name" value="BETA-XYLANASE"/>
    <property type="match status" value="1"/>
</dbReference>
<feature type="active site" description="Nucleophile" evidence="9">
    <location>
        <position position="263"/>
    </location>
</feature>
<evidence type="ECO:0000256" key="8">
    <source>
        <dbReference type="ARBA" id="ARBA00023326"/>
    </source>
</evidence>
<evidence type="ECO:0000256" key="10">
    <source>
        <dbReference type="RuleBase" id="RU361174"/>
    </source>
</evidence>
<dbReference type="PANTHER" id="PTHR31490">
    <property type="entry name" value="GLYCOSYL HYDROLASE"/>
    <property type="match status" value="1"/>
</dbReference>
<dbReference type="PROSITE" id="PS51257">
    <property type="entry name" value="PROKAR_LIPOPROTEIN"/>
    <property type="match status" value="1"/>
</dbReference>
<keyword evidence="3" id="KW-0858">Xylan degradation</keyword>
<keyword evidence="5 10" id="KW-0378">Hydrolase</keyword>
<dbReference type="Proteomes" id="UP001597237">
    <property type="component" value="Unassembled WGS sequence"/>
</dbReference>
<evidence type="ECO:0000256" key="1">
    <source>
        <dbReference type="ARBA" id="ARBA00000681"/>
    </source>
</evidence>
<comment type="caution">
    <text evidence="12">The sequence shown here is derived from an EMBL/GenBank/DDBJ whole genome shotgun (WGS) entry which is preliminary data.</text>
</comment>
<comment type="catalytic activity">
    <reaction evidence="1 10">
        <text>Endohydrolysis of (1-&gt;4)-beta-D-xylosidic linkages in xylans.</text>
        <dbReference type="EC" id="3.2.1.8"/>
    </reaction>
</comment>
<keyword evidence="7 10" id="KW-0326">Glycosidase</keyword>
<gene>
    <name evidence="12" type="ORF">ACFSC0_02640</name>
</gene>
<dbReference type="Pfam" id="PF00331">
    <property type="entry name" value="Glyco_hydro_10"/>
    <property type="match status" value="1"/>
</dbReference>
<keyword evidence="6 10" id="KW-0119">Carbohydrate metabolism</keyword>
<dbReference type="Gene3D" id="3.20.20.80">
    <property type="entry name" value="Glycosidases"/>
    <property type="match status" value="1"/>
</dbReference>
<keyword evidence="4" id="KW-0732">Signal</keyword>
<organism evidence="12 13">
    <name type="scientific">Phenylobacterium terrae</name>
    <dbReference type="NCBI Taxonomy" id="2665495"/>
    <lineage>
        <taxon>Bacteria</taxon>
        <taxon>Pseudomonadati</taxon>
        <taxon>Pseudomonadota</taxon>
        <taxon>Alphaproteobacteria</taxon>
        <taxon>Caulobacterales</taxon>
        <taxon>Caulobacteraceae</taxon>
        <taxon>Phenylobacterium</taxon>
    </lineage>
</organism>
<dbReference type="EC" id="3.2.1.8" evidence="10"/>
<evidence type="ECO:0000256" key="3">
    <source>
        <dbReference type="ARBA" id="ARBA00022651"/>
    </source>
</evidence>
<dbReference type="PROSITE" id="PS51318">
    <property type="entry name" value="TAT"/>
    <property type="match status" value="1"/>
</dbReference>